<sequence length="82" mass="9130">MGSEHFLQICVLFSKREYLRILFVSSTIVWILVESCTSPVSPVEPPARGCQEEDLCPAPIPHHSDWMTVISYTSTSISTSTS</sequence>
<evidence type="ECO:0000313" key="1">
    <source>
        <dbReference type="EMBL" id="KAE9382685.1"/>
    </source>
</evidence>
<dbReference type="EMBL" id="ML771133">
    <property type="protein sequence ID" value="KAE9382685.1"/>
    <property type="molecule type" value="Genomic_DNA"/>
</dbReference>
<accession>A0A6A4GB29</accession>
<dbReference type="AlphaFoldDB" id="A0A6A4GB29"/>
<keyword evidence="2" id="KW-1185">Reference proteome</keyword>
<evidence type="ECO:0000313" key="2">
    <source>
        <dbReference type="Proteomes" id="UP000799118"/>
    </source>
</evidence>
<name>A0A6A4GB29_9AGAR</name>
<gene>
    <name evidence="1" type="ORF">BT96DRAFT_1010205</name>
</gene>
<protein>
    <submittedName>
        <fullName evidence="1">Uncharacterized protein</fullName>
    </submittedName>
</protein>
<reference evidence="1" key="1">
    <citation type="journal article" date="2019" name="Environ. Microbiol.">
        <title>Fungal ecological strategies reflected in gene transcription - a case study of two litter decomposers.</title>
        <authorList>
            <person name="Barbi F."/>
            <person name="Kohler A."/>
            <person name="Barry K."/>
            <person name="Baskaran P."/>
            <person name="Daum C."/>
            <person name="Fauchery L."/>
            <person name="Ihrmark K."/>
            <person name="Kuo A."/>
            <person name="LaButti K."/>
            <person name="Lipzen A."/>
            <person name="Morin E."/>
            <person name="Grigoriev I.V."/>
            <person name="Henrissat B."/>
            <person name="Lindahl B."/>
            <person name="Martin F."/>
        </authorList>
    </citation>
    <scope>NUCLEOTIDE SEQUENCE</scope>
    <source>
        <strain evidence="1">JB14</strain>
    </source>
</reference>
<organism evidence="1 2">
    <name type="scientific">Gymnopus androsaceus JB14</name>
    <dbReference type="NCBI Taxonomy" id="1447944"/>
    <lineage>
        <taxon>Eukaryota</taxon>
        <taxon>Fungi</taxon>
        <taxon>Dikarya</taxon>
        <taxon>Basidiomycota</taxon>
        <taxon>Agaricomycotina</taxon>
        <taxon>Agaricomycetes</taxon>
        <taxon>Agaricomycetidae</taxon>
        <taxon>Agaricales</taxon>
        <taxon>Marasmiineae</taxon>
        <taxon>Omphalotaceae</taxon>
        <taxon>Gymnopus</taxon>
    </lineage>
</organism>
<proteinExistence type="predicted"/>
<dbReference type="Proteomes" id="UP000799118">
    <property type="component" value="Unassembled WGS sequence"/>
</dbReference>